<evidence type="ECO:0000313" key="4">
    <source>
        <dbReference type="Proteomes" id="UP001154259"/>
    </source>
</evidence>
<evidence type="ECO:0000313" key="1">
    <source>
        <dbReference type="EMBL" id="CAI3925924.1"/>
    </source>
</evidence>
<dbReference type="RefSeq" id="WP_271789193.1">
    <property type="nucleotide sequence ID" value="NZ_CAMXCJ010000001.1"/>
</dbReference>
<dbReference type="Gene3D" id="1.10.10.10">
    <property type="entry name" value="Winged helix-like DNA-binding domain superfamily/Winged helix DNA-binding domain"/>
    <property type="match status" value="1"/>
</dbReference>
<protein>
    <submittedName>
        <fullName evidence="1 2">Interacts with RecA (RecX)</fullName>
    </submittedName>
</protein>
<sequence>MKYPDLQEYAMAYLARYSNTEKGLIRVLKAKLRRWAAKAEQGGIDQSEIDEGLRQGLQQIPQIIAKVKKIGIIDDHTFTEYKINSLIRSGRSQKVIQNKLLQKGVAFDVIQSVLDQYQDIDTELLAALVYARKRRLGPFRRVDREVGDELKQKEQSSFARGGFSFVMVDKVLSMEQAEAEETIQRLRSL</sequence>
<dbReference type="InterPro" id="IPR036388">
    <property type="entry name" value="WH-like_DNA-bd_sf"/>
</dbReference>
<gene>
    <name evidence="2" type="ORF">R53529_LOCUS762</name>
    <name evidence="1" type="ORF">R53530_LOCUS339</name>
</gene>
<accession>A0A9W4TKM9</accession>
<dbReference type="AlphaFoldDB" id="A0A9W4TKM9"/>
<evidence type="ECO:0000313" key="2">
    <source>
        <dbReference type="EMBL" id="CAI3935072.1"/>
    </source>
</evidence>
<dbReference type="EMBL" id="CAMXCS010000001">
    <property type="protein sequence ID" value="CAI3935072.1"/>
    <property type="molecule type" value="Genomic_DNA"/>
</dbReference>
<keyword evidence="4" id="KW-1185">Reference proteome</keyword>
<dbReference type="Proteomes" id="UP001154259">
    <property type="component" value="Unassembled WGS sequence"/>
</dbReference>
<dbReference type="Proteomes" id="UP001154255">
    <property type="component" value="Unassembled WGS sequence"/>
</dbReference>
<reference evidence="1" key="1">
    <citation type="submission" date="2022-10" db="EMBL/GenBank/DDBJ databases">
        <authorList>
            <person name="Botero Cardona J."/>
        </authorList>
    </citation>
    <scope>NUCLEOTIDE SEQUENCE</scope>
    <source>
        <strain evidence="1">LMG 31819</strain>
        <strain evidence="2">R-53529</strain>
    </source>
</reference>
<name>A0A9W4TKM9_9PROT</name>
<evidence type="ECO:0000313" key="3">
    <source>
        <dbReference type="Proteomes" id="UP001154255"/>
    </source>
</evidence>
<proteinExistence type="predicted"/>
<dbReference type="EMBL" id="CAMXCM010000001">
    <property type="protein sequence ID" value="CAI3925924.1"/>
    <property type="molecule type" value="Genomic_DNA"/>
</dbReference>
<comment type="caution">
    <text evidence="1">The sequence shown here is derived from an EMBL/GenBank/DDBJ whole genome shotgun (WGS) entry which is preliminary data.</text>
</comment>
<organism evidence="1 3">
    <name type="scientific">Commensalibacter communis</name>
    <dbReference type="NCBI Taxonomy" id="2972786"/>
    <lineage>
        <taxon>Bacteria</taxon>
        <taxon>Pseudomonadati</taxon>
        <taxon>Pseudomonadota</taxon>
        <taxon>Alphaproteobacteria</taxon>
        <taxon>Acetobacterales</taxon>
        <taxon>Acetobacteraceae</taxon>
    </lineage>
</organism>